<dbReference type="EMBL" id="PSVT01000007">
    <property type="protein sequence ID" value="PPH78168.1"/>
    <property type="molecule type" value="Genomic_DNA"/>
</dbReference>
<feature type="transmembrane region" description="Helical" evidence="1">
    <location>
        <begin position="56"/>
        <end position="78"/>
    </location>
</feature>
<evidence type="ECO:0000313" key="2">
    <source>
        <dbReference type="EMBL" id="PPH78168.1"/>
    </source>
</evidence>
<feature type="transmembrane region" description="Helical" evidence="1">
    <location>
        <begin position="84"/>
        <end position="107"/>
    </location>
</feature>
<feature type="transmembrane region" description="Helical" evidence="1">
    <location>
        <begin position="6"/>
        <end position="26"/>
    </location>
</feature>
<evidence type="ECO:0000313" key="3">
    <source>
        <dbReference type="Proteomes" id="UP000239698"/>
    </source>
</evidence>
<gene>
    <name evidence="2" type="ORF">C5C40_05190</name>
</gene>
<keyword evidence="1" id="KW-0472">Membrane</keyword>
<reference evidence="2 3" key="1">
    <citation type="submission" date="2018-02" db="EMBL/GenBank/DDBJ databases">
        <title>Bacteriophage NCPPB3778 and a type I-E CRISPR drive the evolution of the US Biological Select Agent, Rathayibacter toxicus.</title>
        <authorList>
            <person name="Davis E.W.II."/>
            <person name="Tabima J.F."/>
            <person name="Weisberg A.J."/>
            <person name="Lopes L.D."/>
            <person name="Wiseman M.S."/>
            <person name="Wiseman M.S."/>
            <person name="Pupko T."/>
            <person name="Belcher M.S."/>
            <person name="Sechler A.J."/>
            <person name="Tancos M.A."/>
            <person name="Schroeder B.K."/>
            <person name="Murray T.D."/>
            <person name="Luster D.G."/>
            <person name="Schneider W.L."/>
            <person name="Rogers E."/>
            <person name="Andreote F.D."/>
            <person name="Grunwald N.J."/>
            <person name="Putnam M.L."/>
            <person name="Chang J.H."/>
        </authorList>
    </citation>
    <scope>NUCLEOTIDE SEQUENCE [LARGE SCALE GENOMIC DNA]</scope>
    <source>
        <strain evidence="2 3">AY1D6</strain>
    </source>
</reference>
<keyword evidence="1" id="KW-1133">Transmembrane helix</keyword>
<dbReference type="RefSeq" id="WP_097166506.1">
    <property type="nucleotide sequence ID" value="NZ_CP028129.1"/>
</dbReference>
<evidence type="ECO:0000256" key="1">
    <source>
        <dbReference type="SAM" id="Phobius"/>
    </source>
</evidence>
<protein>
    <recommendedName>
        <fullName evidence="4">DUF304 domain-containing protein</fullName>
    </recommendedName>
</protein>
<evidence type="ECO:0008006" key="4">
    <source>
        <dbReference type="Google" id="ProtNLM"/>
    </source>
</evidence>
<comment type="caution">
    <text evidence="2">The sequence shown here is derived from an EMBL/GenBank/DDBJ whole genome shotgun (WGS) entry which is preliminary data.</text>
</comment>
<keyword evidence="1" id="KW-0812">Transmembrane</keyword>
<accession>A0ABX5AD90</accession>
<dbReference type="GeneID" id="49819586"/>
<dbReference type="Proteomes" id="UP000239698">
    <property type="component" value="Unassembled WGS sequence"/>
</dbReference>
<proteinExistence type="predicted"/>
<keyword evidence="3" id="KW-1185">Reference proteome</keyword>
<sequence length="208" mass="22721">MFPHFSAATIAIAAAAAVPATVRFVVRRRDRAHPDERIAAAPDDAVVLSFRRWQSVLTRVTGILVAAVSALMATVAMTRPGETGMLIAGLTLTIVGVPMIGLASGIARFRVTLRDDRIDVVPMAGRPRSVPLRDIARITPAGGRYGGLSVYDVRRKRLFSVTTITLGFPHLVPFLQWNAPLAWEEFARKHERNFPVILGPAAPRPQER</sequence>
<organism evidence="2 3">
    <name type="scientific">Rathayibacter rathayi</name>
    <name type="common">Corynebacterium rathayi</name>
    <dbReference type="NCBI Taxonomy" id="33887"/>
    <lineage>
        <taxon>Bacteria</taxon>
        <taxon>Bacillati</taxon>
        <taxon>Actinomycetota</taxon>
        <taxon>Actinomycetes</taxon>
        <taxon>Micrococcales</taxon>
        <taxon>Microbacteriaceae</taxon>
        <taxon>Rathayibacter</taxon>
    </lineage>
</organism>
<name>A0ABX5AD90_RATRA</name>